<sequence>MKKFRAPDNRQLLADLLSGNTLARRQLNELRKPIKWLGGQCICKNVDPVPDDIVQTSITYRNGTTIPRHPLTYTEFVKLGDSAENAVLCLVINTTPKQPDDE</sequence>
<keyword evidence="2" id="KW-1185">Reference proteome</keyword>
<accession>A0A368JLZ4</accession>
<dbReference type="RefSeq" id="WP_114407446.1">
    <property type="nucleotide sequence ID" value="NZ_QOWE01000014.1"/>
</dbReference>
<dbReference type="Proteomes" id="UP000253383">
    <property type="component" value="Unassembled WGS sequence"/>
</dbReference>
<evidence type="ECO:0000313" key="2">
    <source>
        <dbReference type="Proteomes" id="UP000253383"/>
    </source>
</evidence>
<protein>
    <submittedName>
        <fullName evidence="1">Uncharacterized protein</fullName>
    </submittedName>
</protein>
<evidence type="ECO:0000313" key="1">
    <source>
        <dbReference type="EMBL" id="RCR68315.1"/>
    </source>
</evidence>
<comment type="caution">
    <text evidence="1">The sequence shown here is derived from an EMBL/GenBank/DDBJ whole genome shotgun (WGS) entry which is preliminary data.</text>
</comment>
<reference evidence="1 2" key="1">
    <citation type="submission" date="2018-07" db="EMBL/GenBank/DDBJ databases">
        <title>Genome analysis of Larkinella rosea.</title>
        <authorList>
            <person name="Zhou Z."/>
            <person name="Wang G."/>
        </authorList>
    </citation>
    <scope>NUCLEOTIDE SEQUENCE [LARGE SCALE GENOMIC DNA]</scope>
    <source>
        <strain evidence="2">zzj9</strain>
    </source>
</reference>
<organism evidence="1 2">
    <name type="scientific">Larkinella punicea</name>
    <dbReference type="NCBI Taxonomy" id="2315727"/>
    <lineage>
        <taxon>Bacteria</taxon>
        <taxon>Pseudomonadati</taxon>
        <taxon>Bacteroidota</taxon>
        <taxon>Cytophagia</taxon>
        <taxon>Cytophagales</taxon>
        <taxon>Spirosomataceae</taxon>
        <taxon>Larkinella</taxon>
    </lineage>
</organism>
<dbReference type="AlphaFoldDB" id="A0A368JLZ4"/>
<proteinExistence type="predicted"/>
<dbReference type="EMBL" id="QOWE01000014">
    <property type="protein sequence ID" value="RCR68315.1"/>
    <property type="molecule type" value="Genomic_DNA"/>
</dbReference>
<gene>
    <name evidence="1" type="ORF">DUE52_18135</name>
</gene>
<name>A0A368JLZ4_9BACT</name>